<name>A0A7C6ECK6_UNCW3</name>
<accession>A0A7C6ECK6</accession>
<evidence type="ECO:0000313" key="1">
    <source>
        <dbReference type="EMBL" id="HHS51422.1"/>
    </source>
</evidence>
<protein>
    <recommendedName>
        <fullName evidence="2">DUF4249 family protein</fullName>
    </recommendedName>
</protein>
<reference evidence="1" key="1">
    <citation type="journal article" date="2020" name="mSystems">
        <title>Genome- and Community-Level Interaction Insights into Carbon Utilization and Element Cycling Functions of Hydrothermarchaeota in Hydrothermal Sediment.</title>
        <authorList>
            <person name="Zhou Z."/>
            <person name="Liu Y."/>
            <person name="Xu W."/>
            <person name="Pan J."/>
            <person name="Luo Z.H."/>
            <person name="Li M."/>
        </authorList>
    </citation>
    <scope>NUCLEOTIDE SEQUENCE [LARGE SCALE GENOMIC DNA]</scope>
    <source>
        <strain evidence="1">SpSt-876</strain>
    </source>
</reference>
<organism evidence="1">
    <name type="scientific">candidate division WOR-3 bacterium</name>
    <dbReference type="NCBI Taxonomy" id="2052148"/>
    <lineage>
        <taxon>Bacteria</taxon>
        <taxon>Bacteria division WOR-3</taxon>
    </lineage>
</organism>
<proteinExistence type="predicted"/>
<comment type="caution">
    <text evidence="1">The sequence shown here is derived from an EMBL/GenBank/DDBJ whole genome shotgun (WGS) entry which is preliminary data.</text>
</comment>
<evidence type="ECO:0008006" key="2">
    <source>
        <dbReference type="Google" id="ProtNLM"/>
    </source>
</evidence>
<dbReference type="AlphaFoldDB" id="A0A7C6ECK6"/>
<sequence>MVKSLLCTIPLFFLLFVGCGERDRVYVTGFIIRAVEPPFTYYYKEVYVHNREGFPIVPSCFINDTALNIDDYHYDYYLFKDFEQFALNQEYKLVVQHAGGKAHGTVYMPNDFSILYPESTYILRSDSSLQIYWTKAEGAAWYWLDIYIDYWYEDSLGEEDEYVLEMDTIVYRNYVVYERNRLFPFYVDSITEGGDGIINVWACDGPPCLPGTQGNIFGAGYGFLNTANQPAERYFSVGLPSKNKKPSPVYRQTLTNKKLNKLRQRNGLYPFESPNFLTQSCSQSPPNSFRCNAKSAKNLF</sequence>
<dbReference type="EMBL" id="DTLI01000023">
    <property type="protein sequence ID" value="HHS51422.1"/>
    <property type="molecule type" value="Genomic_DNA"/>
</dbReference>
<dbReference type="PROSITE" id="PS51257">
    <property type="entry name" value="PROKAR_LIPOPROTEIN"/>
    <property type="match status" value="1"/>
</dbReference>
<gene>
    <name evidence="1" type="ORF">ENW73_00945</name>
</gene>